<comment type="caution">
    <text evidence="2">The sequence shown here is derived from an EMBL/GenBank/DDBJ whole genome shotgun (WGS) entry which is preliminary data.</text>
</comment>
<accession>A0A0G9MZJ3</accession>
<dbReference type="Gene3D" id="3.20.20.80">
    <property type="entry name" value="Glycosidases"/>
    <property type="match status" value="1"/>
</dbReference>
<proteinExistence type="predicted"/>
<dbReference type="Pfam" id="PF14587">
    <property type="entry name" value="Glyco_hydr_30_2"/>
    <property type="match status" value="1"/>
</dbReference>
<dbReference type="InterPro" id="IPR017853">
    <property type="entry name" value="GH"/>
</dbReference>
<evidence type="ECO:0000313" key="2">
    <source>
        <dbReference type="EMBL" id="KLE36151.1"/>
    </source>
</evidence>
<dbReference type="PANTHER" id="PTHR42767:SF1">
    <property type="entry name" value="ENDO-BETA-1,6-GALACTANASE-LIKE DOMAIN-CONTAINING PROTEIN"/>
    <property type="match status" value="1"/>
</dbReference>
<dbReference type="EMBL" id="LBHB01000001">
    <property type="protein sequence ID" value="KLE36151.1"/>
    <property type="molecule type" value="Genomic_DNA"/>
</dbReference>
<dbReference type="PATRIC" id="fig|1581420.6.peg.1255"/>
<dbReference type="GO" id="GO:0004553">
    <property type="term" value="F:hydrolase activity, hydrolyzing O-glycosyl compounds"/>
    <property type="evidence" value="ECO:0007669"/>
    <property type="project" value="InterPro"/>
</dbReference>
<reference evidence="2 3" key="1">
    <citation type="submission" date="2015-04" db="EMBL/GenBank/DDBJ databases">
        <title>The draft genome sequence of Erythrobacter luteus KA37.</title>
        <authorList>
            <person name="Zhuang L."/>
            <person name="Liu Y."/>
            <person name="Shao Z."/>
        </authorList>
    </citation>
    <scope>NUCLEOTIDE SEQUENCE [LARGE SCALE GENOMIC DNA]</scope>
    <source>
        <strain evidence="2 3">KA37</strain>
    </source>
</reference>
<keyword evidence="2" id="KW-0378">Hydrolase</keyword>
<organism evidence="2 3">
    <name type="scientific">Aurantiacibacter luteus</name>
    <dbReference type="NCBI Taxonomy" id="1581420"/>
    <lineage>
        <taxon>Bacteria</taxon>
        <taxon>Pseudomonadati</taxon>
        <taxon>Pseudomonadota</taxon>
        <taxon>Alphaproteobacteria</taxon>
        <taxon>Sphingomonadales</taxon>
        <taxon>Erythrobacteraceae</taxon>
        <taxon>Aurantiacibacter</taxon>
    </lineage>
</organism>
<protein>
    <submittedName>
        <fullName evidence="2">Glycosyl hydrolase</fullName>
    </submittedName>
</protein>
<keyword evidence="3" id="KW-1185">Reference proteome</keyword>
<dbReference type="OrthoDB" id="9806701at2"/>
<sequence length="474" mass="53355">MAQERPREVVLQPDLDGPRTEFEGWGTALAWFANITGGWPDAERERIADLLYGDEGLRWSIARYNIGGGARPGAMPLTQPGANVPGFWRQPEGAHGRDWWRPDDQRMWDWSADANQRWWLDAIARRVEAPIFEAFSNSPPWFMTVSGEVSGAPRRLQDNLREGMEDEFAEYLVRVTAELQKRHAIAFRTLSPVNEPGTDYWYAGNRQEGSHWSPARQAAMFDATFAALQRHGLETVVSGPDETNSELFVSDWEGYPQSTRERIGQLNVHSYGNTGQVAVRDIARAAGIRLWMSEVDAPQPGDPENFEGMTSALYFAEHVIGDLRRLEPSAWVFWQAVEDISARDGRRGSNWGLLKADLRSGPEGPHAIHITRKYWAMAQFSRFIRPGFELLPIENQDSVAAISPDGRQIVMVHVNSDDEARPFVTPQGWHRDLIVTDAMHTAQCNFDSELPPRSISTLVLTLDTGDRPCTAPAH</sequence>
<dbReference type="InterPro" id="IPR039743">
    <property type="entry name" value="6GAL/EXGAL"/>
</dbReference>
<dbReference type="SUPFAM" id="SSF51445">
    <property type="entry name" value="(Trans)glycosidases"/>
    <property type="match status" value="1"/>
</dbReference>
<evidence type="ECO:0000313" key="3">
    <source>
        <dbReference type="Proteomes" id="UP000053464"/>
    </source>
</evidence>
<dbReference type="InterPro" id="IPR039514">
    <property type="entry name" value="6GAL-like"/>
</dbReference>
<feature type="domain" description="Endo-beta-1,6-galactanase-like" evidence="1">
    <location>
        <begin position="23"/>
        <end position="237"/>
    </location>
</feature>
<dbReference type="AlphaFoldDB" id="A0A0G9MZJ3"/>
<dbReference type="PANTHER" id="PTHR42767">
    <property type="entry name" value="ENDO-BETA-1,6-GALACTANASE"/>
    <property type="match status" value="1"/>
</dbReference>
<evidence type="ECO:0000259" key="1">
    <source>
        <dbReference type="Pfam" id="PF14587"/>
    </source>
</evidence>
<dbReference type="STRING" id="1581420.AAW00_06200"/>
<dbReference type="Proteomes" id="UP000053464">
    <property type="component" value="Unassembled WGS sequence"/>
</dbReference>
<name>A0A0G9MZJ3_9SPHN</name>
<gene>
    <name evidence="2" type="ORF">AAW00_06200</name>
</gene>